<evidence type="ECO:0000313" key="4">
    <source>
        <dbReference type="Proteomes" id="UP001177258"/>
    </source>
</evidence>
<evidence type="ECO:0000313" key="2">
    <source>
        <dbReference type="EMBL" id="MDO7252957.1"/>
    </source>
</evidence>
<proteinExistence type="predicted"/>
<dbReference type="EMBL" id="JAUPEV010000004">
    <property type="protein sequence ID" value="MDO7252957.1"/>
    <property type="molecule type" value="Genomic_DNA"/>
</dbReference>
<protein>
    <submittedName>
        <fullName evidence="3">LPP20 family lipoprotein</fullName>
    </submittedName>
</protein>
<accession>A0AA90Q2R5</accession>
<dbReference type="EMBL" id="JAUYZK010000005">
    <property type="protein sequence ID" value="MDP2539053.1"/>
    <property type="molecule type" value="Genomic_DNA"/>
</dbReference>
<keyword evidence="1" id="KW-0732">Signal</keyword>
<evidence type="ECO:0000313" key="5">
    <source>
        <dbReference type="Proteomes" id="UP001240777"/>
    </source>
</evidence>
<gene>
    <name evidence="2" type="ORF">Q5I04_03385</name>
    <name evidence="3" type="ORF">Q5I06_04615</name>
</gene>
<dbReference type="Proteomes" id="UP001240777">
    <property type="component" value="Unassembled WGS sequence"/>
</dbReference>
<dbReference type="Proteomes" id="UP001177258">
    <property type="component" value="Unassembled WGS sequence"/>
</dbReference>
<evidence type="ECO:0000256" key="1">
    <source>
        <dbReference type="SAM" id="SignalP"/>
    </source>
</evidence>
<dbReference type="Pfam" id="PF16753">
    <property type="entry name" value="Tipalpha"/>
    <property type="match status" value="1"/>
</dbReference>
<dbReference type="PROSITE" id="PS51257">
    <property type="entry name" value="PROKAR_LIPOPROTEIN"/>
    <property type="match status" value="1"/>
</dbReference>
<keyword evidence="3" id="KW-0449">Lipoprotein</keyword>
<name>A0AA90Q2R5_9HELI</name>
<feature type="signal peptide" evidence="1">
    <location>
        <begin position="1"/>
        <end position="22"/>
    </location>
</feature>
<reference evidence="3 5" key="1">
    <citation type="submission" date="2023-07" db="EMBL/GenBank/DDBJ databases">
        <title>Unpublished Manusciprt.</title>
        <authorList>
            <person name="Aydin F."/>
            <person name="Tarhane S."/>
            <person name="Saticioglu I.B."/>
            <person name="Karakaya E."/>
            <person name="Abay S."/>
            <person name="Guran O."/>
            <person name="Bozkurt E."/>
            <person name="Uzum N."/>
            <person name="Olgun K."/>
            <person name="Jablonski D."/>
        </authorList>
    </citation>
    <scope>NUCLEOTIDE SEQUENCE</scope>
    <source>
        <strain evidence="5">faydin-H75</strain>
        <strain evidence="3">Faydin-H76</strain>
    </source>
</reference>
<comment type="caution">
    <text evidence="3">The sequence shown here is derived from an EMBL/GenBank/DDBJ whole genome shotgun (WGS) entry which is preliminary data.</text>
</comment>
<sequence length="179" mass="19270">MKKAYFLSILVLIAIFAGCASKGEQLGNVSAYGLEDAPDWVLNSDKELLSATASAKIKNNNVGFATTQATNTARAEIASQIATQIESKYKELTTSNEDDVSQEVVQAIRNSVNTTLSGSKRVKTWISKDGTIWVLVKVDKLDTKLLEENLAKSKSVDKAAAKALSEAVDEIIDGKKSTN</sequence>
<dbReference type="Gene3D" id="3.10.129.140">
    <property type="entry name" value="Helicobacter TNF-alpha-Inducing protein"/>
    <property type="match status" value="1"/>
</dbReference>
<evidence type="ECO:0000313" key="3">
    <source>
        <dbReference type="EMBL" id="MDP2539053.1"/>
    </source>
</evidence>
<organism evidence="3 4">
    <name type="scientific">Helicobacter cappadocius</name>
    <dbReference type="NCBI Taxonomy" id="3063998"/>
    <lineage>
        <taxon>Bacteria</taxon>
        <taxon>Pseudomonadati</taxon>
        <taxon>Campylobacterota</taxon>
        <taxon>Epsilonproteobacteria</taxon>
        <taxon>Campylobacterales</taxon>
        <taxon>Helicobacteraceae</taxon>
        <taxon>Helicobacter</taxon>
    </lineage>
</organism>
<reference evidence="2 4" key="3">
    <citation type="journal article" date="2024" name="Syst. Appl. Microbiol.">
        <title>Helicobacter cappadocius sp. nov., from lizards: The first psychrotrophic Helicobacter species.</title>
        <authorList>
            <person name="Aydin F."/>
            <person name="Tarhane S."/>
            <person name="Karakaya E."/>
            <person name="Abay S."/>
            <person name="Kayman T."/>
            <person name="Guran O."/>
            <person name="Bozkurt E."/>
            <person name="Uzum N."/>
            <person name="Avci A."/>
            <person name="Olgun K."/>
            <person name="Jablonski D."/>
            <person name="Guran C."/>
            <person name="Burcin Saticioglu I."/>
        </authorList>
    </citation>
    <scope>NUCLEOTIDE SEQUENCE [LARGE SCALE GENOMIC DNA]</scope>
    <source>
        <strain evidence="2">Faydin-H75</strain>
        <strain evidence="4">faydin-H76</strain>
    </source>
</reference>
<reference evidence="2" key="2">
    <citation type="submission" date="2023-07" db="EMBL/GenBank/DDBJ databases">
        <authorList>
            <person name="Aydin F."/>
            <person name="Tarhane S."/>
            <person name="Saticioglu I.B."/>
            <person name="Karakaya E."/>
            <person name="Abay S."/>
            <person name="Guran O."/>
            <person name="Bozkurt E."/>
            <person name="Uzum N."/>
            <person name="Olgun K."/>
            <person name="Jablonski D."/>
        </authorList>
    </citation>
    <scope>NUCLEOTIDE SEQUENCE</scope>
    <source>
        <strain evidence="2">Faydin-H75</strain>
    </source>
</reference>
<dbReference type="RefSeq" id="WP_305516802.1">
    <property type="nucleotide sequence ID" value="NZ_JAUPEV010000004.1"/>
</dbReference>
<keyword evidence="5" id="KW-1185">Reference proteome</keyword>
<dbReference type="InterPro" id="IPR031923">
    <property type="entry name" value="Tipalpha"/>
</dbReference>
<feature type="chain" id="PRO_5041700493" evidence="1">
    <location>
        <begin position="23"/>
        <end position="179"/>
    </location>
</feature>
<dbReference type="AlphaFoldDB" id="A0AA90Q2R5"/>